<dbReference type="PROSITE" id="PS01209">
    <property type="entry name" value="LDLRA_1"/>
    <property type="match status" value="1"/>
</dbReference>
<dbReference type="InterPro" id="IPR000859">
    <property type="entry name" value="CUB_dom"/>
</dbReference>
<evidence type="ECO:0000256" key="14">
    <source>
        <dbReference type="SAM" id="Phobius"/>
    </source>
</evidence>
<dbReference type="CDD" id="cd00041">
    <property type="entry name" value="CUB"/>
    <property type="match status" value="1"/>
</dbReference>
<dbReference type="GO" id="GO:0006897">
    <property type="term" value="P:endocytosis"/>
    <property type="evidence" value="ECO:0007669"/>
    <property type="project" value="UniProtKB-KW"/>
</dbReference>
<keyword evidence="10" id="KW-0325">Glycoprotein</keyword>
<keyword evidence="3" id="KW-0254">Endocytosis</keyword>
<keyword evidence="9" id="KW-0168">Coated pit</keyword>
<dbReference type="InterPro" id="IPR036055">
    <property type="entry name" value="LDL_receptor-like_sf"/>
</dbReference>
<dbReference type="InterPro" id="IPR000998">
    <property type="entry name" value="MAM_dom"/>
</dbReference>
<accession>A0A177B4B6</accession>
<organism evidence="17 18">
    <name type="scientific">Intoshia linei</name>
    <dbReference type="NCBI Taxonomy" id="1819745"/>
    <lineage>
        <taxon>Eukaryota</taxon>
        <taxon>Metazoa</taxon>
        <taxon>Spiralia</taxon>
        <taxon>Lophotrochozoa</taxon>
        <taxon>Mesozoa</taxon>
        <taxon>Orthonectida</taxon>
        <taxon>Rhopaluridae</taxon>
        <taxon>Intoshia</taxon>
    </lineage>
</organism>
<evidence type="ECO:0000259" key="15">
    <source>
        <dbReference type="PROSITE" id="PS01180"/>
    </source>
</evidence>
<feature type="domain" description="MAM" evidence="16">
    <location>
        <begin position="341"/>
        <end position="494"/>
    </location>
</feature>
<dbReference type="SUPFAM" id="SSF49854">
    <property type="entry name" value="Spermadhesin, CUB domain"/>
    <property type="match status" value="1"/>
</dbReference>
<dbReference type="PROSITE" id="PS01180">
    <property type="entry name" value="CUB"/>
    <property type="match status" value="1"/>
</dbReference>
<sequence>MSGFQIAETNNEILNSESVKSEIDSNKLESVLNRQNELLQYVKELNETCTNQEFFENEISHCDESEKKSKKKFQNEDNPTNIGIEYIEQKILKYQNKIKNKTISYQKTEKFQFKDKNHPCFDHYRYSNGVAFKKHDKFGYNQKDSNQFESTIVELIPINNTGWIKSPNFPFKYPHNVNIKYRIKLNFLKNNLVPKICWLFRAFSMENTNYCTYDYLKINNIKYCGNGTSEYESNDELSKNYDPSQNVWNLCHVVQTKYVDVVFHTDNSNSQTGFYAKYIIFEKKPNLQSIIPVTNYQSNDFVCFDRKKTLSFDHVCNGIVDCDDGSDEDNYIVKCGEENIFSCSFKQNYMNNGWCGFVVLKGNWNRSQNDETLHDEFTYKSNYIFTNTNGKIRSRKLNFKKIKPKSCLTLYYYVKSKLNTSGTVVTNTIVSIYVNSNNYTDYRNSNPVHDRWIPININLLDESFLYITVNVNIGNNVEFISFDEISLSSDTCIPEYGDLMPCTFDKNSCNWISNGQSNNGHAILNKSNLQFYTLPISYFQQCSSLQKTEKYCIQIRYKFVGKVPRQCRKSQKLYVNIVYYSTDKNNKRIIIRFEYTENWTIKLVDIISTSIFRMWLSFIDESNSPFDGDCKIEIDDVQINYSNCKVNVPCPENYHSCDNNTMCLEKNVICDGTFDCLDKTDEYNCILDSQPIQKIEEKQVDFCPPNNFQCSSGKCISNIFVCDGKNDCSDTSDESQYLGCNLDLNFNKIFNVTCSKGFVRCSTPEDNGQFKCVNEWNICDGIFDCFDRSDEIFNGKYCSEIDLGKEEKKTKVSLFYSLGAASLFLLLAIFTVIVITMYKKRNKQRFIKSVGSSGITDIVTSNEEINHSLFKPKNGVTDATHNESVNPNPRLHPYLTNHIYKNCINSNLPTLPFNHSYFSPQFKPPNPFQQNQTPPPPAPAPDSGMESLHNDPFKKSKMTLNLYEDIYDLPTTNFSSLSIV</sequence>
<comment type="caution">
    <text evidence="12">Lacks conserved residue(s) required for the propagation of feature annotation.</text>
</comment>
<evidence type="ECO:0000259" key="16">
    <source>
        <dbReference type="PROSITE" id="PS50060"/>
    </source>
</evidence>
<dbReference type="GO" id="GO:0005905">
    <property type="term" value="C:clathrin-coated pit"/>
    <property type="evidence" value="ECO:0007669"/>
    <property type="project" value="UniProtKB-KW"/>
</dbReference>
<dbReference type="PROSITE" id="PS50068">
    <property type="entry name" value="LDLRA_2"/>
    <property type="match status" value="3"/>
</dbReference>
<dbReference type="SMART" id="SM00192">
    <property type="entry name" value="LDLa"/>
    <property type="match status" value="4"/>
</dbReference>
<dbReference type="InterPro" id="IPR002172">
    <property type="entry name" value="LDrepeatLR_classA_rpt"/>
</dbReference>
<dbReference type="InterPro" id="IPR035914">
    <property type="entry name" value="Sperma_CUB_dom_sf"/>
</dbReference>
<dbReference type="FunFam" id="4.10.400.10:FF:000065">
    <property type="entry name" value="Transmembrane protease serine 7"/>
    <property type="match status" value="1"/>
</dbReference>
<dbReference type="PROSITE" id="PS50060">
    <property type="entry name" value="MAM_2"/>
    <property type="match status" value="1"/>
</dbReference>
<dbReference type="EMBL" id="LWCA01000354">
    <property type="protein sequence ID" value="OAF68980.1"/>
    <property type="molecule type" value="Genomic_DNA"/>
</dbReference>
<evidence type="ECO:0000256" key="13">
    <source>
        <dbReference type="SAM" id="MobiDB-lite"/>
    </source>
</evidence>
<evidence type="ECO:0000313" key="18">
    <source>
        <dbReference type="Proteomes" id="UP000078046"/>
    </source>
</evidence>
<evidence type="ECO:0000256" key="11">
    <source>
        <dbReference type="ARBA" id="ARBA00037878"/>
    </source>
</evidence>
<dbReference type="InterPro" id="IPR050685">
    <property type="entry name" value="LDLR"/>
</dbReference>
<keyword evidence="18" id="KW-1185">Reference proteome</keyword>
<keyword evidence="8 12" id="KW-1015">Disulfide bond</keyword>
<feature type="transmembrane region" description="Helical" evidence="14">
    <location>
        <begin position="814"/>
        <end position="838"/>
    </location>
</feature>
<evidence type="ECO:0000256" key="5">
    <source>
        <dbReference type="ARBA" id="ARBA00022737"/>
    </source>
</evidence>
<comment type="subcellular location">
    <subcellularLocation>
        <location evidence="11">Membrane</location>
        <location evidence="11">Coated pit</location>
    </subcellularLocation>
    <subcellularLocation>
        <location evidence="1">Membrane</location>
        <topology evidence="1">Single-pass membrane protein</topology>
    </subcellularLocation>
</comment>
<evidence type="ECO:0000256" key="2">
    <source>
        <dbReference type="ARBA" id="ARBA00009939"/>
    </source>
</evidence>
<comment type="similarity">
    <text evidence="2">Belongs to the LDLR family.</text>
</comment>
<dbReference type="InterPro" id="IPR013320">
    <property type="entry name" value="ConA-like_dom_sf"/>
</dbReference>
<dbReference type="SUPFAM" id="SSF49899">
    <property type="entry name" value="Concanavalin A-like lectins/glucanases"/>
    <property type="match status" value="1"/>
</dbReference>
<dbReference type="SMART" id="SM00042">
    <property type="entry name" value="CUB"/>
    <property type="match status" value="1"/>
</dbReference>
<dbReference type="InterPro" id="IPR023415">
    <property type="entry name" value="LDLR_class-A_CS"/>
</dbReference>
<dbReference type="Gene3D" id="2.60.120.290">
    <property type="entry name" value="Spermadhesin, CUB domain"/>
    <property type="match status" value="1"/>
</dbReference>
<feature type="disulfide bond" evidence="12">
    <location>
        <begin position="703"/>
        <end position="715"/>
    </location>
</feature>
<dbReference type="CDD" id="cd00112">
    <property type="entry name" value="LDLa"/>
    <property type="match status" value="4"/>
</dbReference>
<dbReference type="Pfam" id="PF00431">
    <property type="entry name" value="CUB"/>
    <property type="match status" value="1"/>
</dbReference>
<keyword evidence="7 14" id="KW-0472">Membrane</keyword>
<reference evidence="17 18" key="1">
    <citation type="submission" date="2016-04" db="EMBL/GenBank/DDBJ databases">
        <title>The genome of Intoshia linei affirms orthonectids as highly simplified spiralians.</title>
        <authorList>
            <person name="Mikhailov K.V."/>
            <person name="Slusarev G.S."/>
            <person name="Nikitin M.A."/>
            <person name="Logacheva M.D."/>
            <person name="Penin A."/>
            <person name="Aleoshin V."/>
            <person name="Panchin Y.V."/>
        </authorList>
    </citation>
    <scope>NUCLEOTIDE SEQUENCE [LARGE SCALE GENOMIC DNA]</scope>
    <source>
        <strain evidence="17">Intl2013</strain>
        <tissue evidence="17">Whole animal</tissue>
    </source>
</reference>
<keyword evidence="4 14" id="KW-0812">Transmembrane</keyword>
<dbReference type="AlphaFoldDB" id="A0A177B4B6"/>
<dbReference type="PRINTS" id="PR00261">
    <property type="entry name" value="LDLRECEPTOR"/>
</dbReference>
<comment type="caution">
    <text evidence="17">The sequence shown here is derived from an EMBL/GenBank/DDBJ whole genome shotgun (WGS) entry which is preliminary data.</text>
</comment>
<feature type="disulfide bond" evidence="12">
    <location>
        <begin position="710"/>
        <end position="728"/>
    </location>
</feature>
<dbReference type="Proteomes" id="UP000078046">
    <property type="component" value="Unassembled WGS sequence"/>
</dbReference>
<evidence type="ECO:0000256" key="9">
    <source>
        <dbReference type="ARBA" id="ARBA00023176"/>
    </source>
</evidence>
<dbReference type="PANTHER" id="PTHR24270">
    <property type="entry name" value="LOW-DENSITY LIPOPROTEIN RECEPTOR-RELATED"/>
    <property type="match status" value="1"/>
</dbReference>
<evidence type="ECO:0000256" key="3">
    <source>
        <dbReference type="ARBA" id="ARBA00022583"/>
    </source>
</evidence>
<feature type="domain" description="CUB" evidence="15">
    <location>
        <begin position="144"/>
        <end position="281"/>
    </location>
</feature>
<dbReference type="OrthoDB" id="6142318at2759"/>
<evidence type="ECO:0000256" key="6">
    <source>
        <dbReference type="ARBA" id="ARBA00022989"/>
    </source>
</evidence>
<feature type="disulfide bond" evidence="12">
    <location>
        <begin position="670"/>
        <end position="685"/>
    </location>
</feature>
<dbReference type="Gene3D" id="4.10.400.10">
    <property type="entry name" value="Low-density Lipoprotein Receptor"/>
    <property type="match status" value="3"/>
</dbReference>
<feature type="compositionally biased region" description="Pro residues" evidence="13">
    <location>
        <begin position="922"/>
        <end position="940"/>
    </location>
</feature>
<evidence type="ECO:0000256" key="7">
    <source>
        <dbReference type="ARBA" id="ARBA00023136"/>
    </source>
</evidence>
<evidence type="ECO:0008006" key="19">
    <source>
        <dbReference type="Google" id="ProtNLM"/>
    </source>
</evidence>
<feature type="region of interest" description="Disordered" evidence="13">
    <location>
        <begin position="922"/>
        <end position="951"/>
    </location>
</feature>
<keyword evidence="6 14" id="KW-1133">Transmembrane helix</keyword>
<evidence type="ECO:0000256" key="4">
    <source>
        <dbReference type="ARBA" id="ARBA00022692"/>
    </source>
</evidence>
<dbReference type="SUPFAM" id="SSF57424">
    <property type="entry name" value="LDL receptor-like module"/>
    <property type="match status" value="4"/>
</dbReference>
<evidence type="ECO:0000256" key="12">
    <source>
        <dbReference type="PROSITE-ProRule" id="PRU00124"/>
    </source>
</evidence>
<name>A0A177B4B6_9BILA</name>
<evidence type="ECO:0000256" key="10">
    <source>
        <dbReference type="ARBA" id="ARBA00023180"/>
    </source>
</evidence>
<keyword evidence="5" id="KW-0677">Repeat</keyword>
<protein>
    <recommendedName>
        <fullName evidence="19">CUB domain-containing protein</fullName>
    </recommendedName>
</protein>
<evidence type="ECO:0000256" key="8">
    <source>
        <dbReference type="ARBA" id="ARBA00023157"/>
    </source>
</evidence>
<gene>
    <name evidence="17" type="ORF">A3Q56_03251</name>
</gene>
<dbReference type="Pfam" id="PF00057">
    <property type="entry name" value="Ldl_recept_a"/>
    <property type="match status" value="2"/>
</dbReference>
<evidence type="ECO:0000256" key="1">
    <source>
        <dbReference type="ARBA" id="ARBA00004167"/>
    </source>
</evidence>
<proteinExistence type="inferred from homology"/>
<dbReference type="GO" id="GO:0005886">
    <property type="term" value="C:plasma membrane"/>
    <property type="evidence" value="ECO:0007669"/>
    <property type="project" value="TreeGrafter"/>
</dbReference>
<evidence type="ECO:0000313" key="17">
    <source>
        <dbReference type="EMBL" id="OAF68980.1"/>
    </source>
</evidence>